<name>A0A4D6KU41_VIGUN</name>
<dbReference type="Proteomes" id="UP000501690">
    <property type="component" value="Linkage Group LG2"/>
</dbReference>
<evidence type="ECO:0000313" key="1">
    <source>
        <dbReference type="EMBL" id="QCD81228.1"/>
    </source>
</evidence>
<dbReference type="AlphaFoldDB" id="A0A4D6KU41"/>
<organism evidence="1 2">
    <name type="scientific">Vigna unguiculata</name>
    <name type="common">Cowpea</name>
    <dbReference type="NCBI Taxonomy" id="3917"/>
    <lineage>
        <taxon>Eukaryota</taxon>
        <taxon>Viridiplantae</taxon>
        <taxon>Streptophyta</taxon>
        <taxon>Embryophyta</taxon>
        <taxon>Tracheophyta</taxon>
        <taxon>Spermatophyta</taxon>
        <taxon>Magnoliopsida</taxon>
        <taxon>eudicotyledons</taxon>
        <taxon>Gunneridae</taxon>
        <taxon>Pentapetalae</taxon>
        <taxon>rosids</taxon>
        <taxon>fabids</taxon>
        <taxon>Fabales</taxon>
        <taxon>Fabaceae</taxon>
        <taxon>Papilionoideae</taxon>
        <taxon>50 kb inversion clade</taxon>
        <taxon>NPAAA clade</taxon>
        <taxon>indigoferoid/millettioid clade</taxon>
        <taxon>Phaseoleae</taxon>
        <taxon>Vigna</taxon>
    </lineage>
</organism>
<proteinExistence type="predicted"/>
<evidence type="ECO:0000313" key="2">
    <source>
        <dbReference type="Proteomes" id="UP000501690"/>
    </source>
</evidence>
<sequence>MNDDVGEVAPARREENAAGEEELLQLRLRQEKRLVVAGEEPAADAVCAALLRERDGCFAPGSSSAVVVGDAPASSFAFAAVSGVR</sequence>
<protein>
    <submittedName>
        <fullName evidence="1">Uncharacterized protein</fullName>
    </submittedName>
</protein>
<gene>
    <name evidence="1" type="ORF">DEO72_LG2g1553</name>
</gene>
<reference evidence="1 2" key="1">
    <citation type="submission" date="2019-04" db="EMBL/GenBank/DDBJ databases">
        <title>An improved genome assembly and genetic linkage map for asparagus bean, Vigna unguiculata ssp. sesquipedialis.</title>
        <authorList>
            <person name="Xia Q."/>
            <person name="Zhang R."/>
            <person name="Dong Y."/>
        </authorList>
    </citation>
    <scope>NUCLEOTIDE SEQUENCE [LARGE SCALE GENOMIC DNA]</scope>
    <source>
        <tissue evidence="1">Leaf</tissue>
    </source>
</reference>
<accession>A0A4D6KU41</accession>
<dbReference type="EMBL" id="CP039346">
    <property type="protein sequence ID" value="QCD81228.1"/>
    <property type="molecule type" value="Genomic_DNA"/>
</dbReference>
<keyword evidence="2" id="KW-1185">Reference proteome</keyword>